<dbReference type="InterPro" id="IPR027417">
    <property type="entry name" value="P-loop_NTPase"/>
</dbReference>
<dbReference type="SMART" id="SM00184">
    <property type="entry name" value="RING"/>
    <property type="match status" value="1"/>
</dbReference>
<dbReference type="GO" id="GO:0003924">
    <property type="term" value="F:GTPase activity"/>
    <property type="evidence" value="ECO:0007669"/>
    <property type="project" value="InterPro"/>
</dbReference>
<protein>
    <submittedName>
        <fullName evidence="13">RING finger protein 112 isoform X1</fullName>
    </submittedName>
</protein>
<dbReference type="PROSITE" id="PS00518">
    <property type="entry name" value="ZF_RING_1"/>
    <property type="match status" value="1"/>
</dbReference>
<keyword evidence="9" id="KW-0812">Transmembrane</keyword>
<dbReference type="RefSeq" id="XP_013929619.1">
    <property type="nucleotide sequence ID" value="XM_014074144.1"/>
</dbReference>
<evidence type="ECO:0000256" key="4">
    <source>
        <dbReference type="ARBA" id="ARBA00022833"/>
    </source>
</evidence>
<dbReference type="PANTHER" id="PTHR10751">
    <property type="entry name" value="GUANYLATE BINDING PROTEIN"/>
    <property type="match status" value="1"/>
</dbReference>
<evidence type="ECO:0000313" key="13">
    <source>
        <dbReference type="RefSeq" id="XP_013929619.1"/>
    </source>
</evidence>
<evidence type="ECO:0000256" key="5">
    <source>
        <dbReference type="ARBA" id="ARBA00023134"/>
    </source>
</evidence>
<dbReference type="InterPro" id="IPR027370">
    <property type="entry name" value="Znf-RING_euk"/>
</dbReference>
<evidence type="ECO:0000256" key="9">
    <source>
        <dbReference type="SAM" id="Phobius"/>
    </source>
</evidence>
<dbReference type="InterPro" id="IPR015894">
    <property type="entry name" value="Guanylate-bd_N"/>
</dbReference>
<keyword evidence="4" id="KW-0862">Zinc</keyword>
<dbReference type="GO" id="GO:0005525">
    <property type="term" value="F:GTP binding"/>
    <property type="evidence" value="ECO:0007669"/>
    <property type="project" value="UniProtKB-KW"/>
</dbReference>
<feature type="compositionally biased region" description="Acidic residues" evidence="8">
    <location>
        <begin position="678"/>
        <end position="688"/>
    </location>
</feature>
<dbReference type="SUPFAM" id="SSF57850">
    <property type="entry name" value="RING/U-box"/>
    <property type="match status" value="1"/>
</dbReference>
<dbReference type="InterPro" id="IPR030386">
    <property type="entry name" value="G_GB1_RHD3_dom"/>
</dbReference>
<dbReference type="InterPro" id="IPR017907">
    <property type="entry name" value="Znf_RING_CS"/>
</dbReference>
<feature type="compositionally biased region" description="Polar residues" evidence="8">
    <location>
        <begin position="63"/>
        <end position="78"/>
    </location>
</feature>
<keyword evidence="5" id="KW-0342">GTP-binding</keyword>
<feature type="domain" description="RING-type" evidence="10">
    <location>
        <begin position="95"/>
        <end position="137"/>
    </location>
</feature>
<dbReference type="GeneID" id="106555319"/>
<feature type="region of interest" description="Disordered" evidence="8">
    <location>
        <begin position="52"/>
        <end position="79"/>
    </location>
</feature>
<keyword evidence="9" id="KW-0472">Membrane</keyword>
<evidence type="ECO:0000256" key="3">
    <source>
        <dbReference type="ARBA" id="ARBA00022771"/>
    </source>
</evidence>
<evidence type="ECO:0000256" key="7">
    <source>
        <dbReference type="PROSITE-ProRule" id="PRU01052"/>
    </source>
</evidence>
<evidence type="ECO:0000256" key="1">
    <source>
        <dbReference type="ARBA" id="ARBA00022723"/>
    </source>
</evidence>
<gene>
    <name evidence="13" type="primary">RNF112</name>
</gene>
<dbReference type="Pfam" id="PF13445">
    <property type="entry name" value="zf-RING_UBOX"/>
    <property type="match status" value="1"/>
</dbReference>
<dbReference type="CTD" id="7732"/>
<reference evidence="13" key="1">
    <citation type="submission" date="2025-08" db="UniProtKB">
        <authorList>
            <consortium name="RefSeq"/>
        </authorList>
    </citation>
    <scope>IDENTIFICATION</scope>
    <source>
        <tissue evidence="13">Skeletal muscle</tissue>
    </source>
</reference>
<dbReference type="Proteomes" id="UP000504617">
    <property type="component" value="Unplaced"/>
</dbReference>
<dbReference type="InterPro" id="IPR001841">
    <property type="entry name" value="Znf_RING"/>
</dbReference>
<dbReference type="Gene3D" id="3.40.50.300">
    <property type="entry name" value="P-loop containing nucleotide triphosphate hydrolases"/>
    <property type="match status" value="1"/>
</dbReference>
<name>A0A6I9Z003_9SAUR</name>
<comment type="similarity">
    <text evidence="7">Belongs to the TRAFAC class dynamin-like GTPase superfamily. GB1/RHD3 GTPase family.</text>
</comment>
<feature type="region of interest" description="Disordered" evidence="8">
    <location>
        <begin position="654"/>
        <end position="696"/>
    </location>
</feature>
<evidence type="ECO:0000256" key="8">
    <source>
        <dbReference type="SAM" id="MobiDB-lite"/>
    </source>
</evidence>
<keyword evidence="2" id="KW-0547">Nucleotide-binding</keyword>
<dbReference type="SUPFAM" id="SSF52540">
    <property type="entry name" value="P-loop containing nucleoside triphosphate hydrolases"/>
    <property type="match status" value="1"/>
</dbReference>
<dbReference type="Pfam" id="PF02263">
    <property type="entry name" value="GBP"/>
    <property type="match status" value="1"/>
</dbReference>
<keyword evidence="3 6" id="KW-0863">Zinc-finger</keyword>
<feature type="compositionally biased region" description="Basic and acidic residues" evidence="8">
    <location>
        <begin position="655"/>
        <end position="677"/>
    </location>
</feature>
<evidence type="ECO:0000256" key="6">
    <source>
        <dbReference type="PROSITE-ProRule" id="PRU00175"/>
    </source>
</evidence>
<evidence type="ECO:0000259" key="11">
    <source>
        <dbReference type="PROSITE" id="PS51715"/>
    </source>
</evidence>
<dbReference type="KEGG" id="tsr:106555319"/>
<evidence type="ECO:0000259" key="10">
    <source>
        <dbReference type="PROSITE" id="PS50089"/>
    </source>
</evidence>
<evidence type="ECO:0000256" key="2">
    <source>
        <dbReference type="ARBA" id="ARBA00022741"/>
    </source>
</evidence>
<organism evidence="12 13">
    <name type="scientific">Thamnophis sirtalis</name>
    <dbReference type="NCBI Taxonomy" id="35019"/>
    <lineage>
        <taxon>Eukaryota</taxon>
        <taxon>Metazoa</taxon>
        <taxon>Chordata</taxon>
        <taxon>Craniata</taxon>
        <taxon>Vertebrata</taxon>
        <taxon>Euteleostomi</taxon>
        <taxon>Lepidosauria</taxon>
        <taxon>Squamata</taxon>
        <taxon>Bifurcata</taxon>
        <taxon>Unidentata</taxon>
        <taxon>Episquamata</taxon>
        <taxon>Toxicofera</taxon>
        <taxon>Serpentes</taxon>
        <taxon>Colubroidea</taxon>
        <taxon>Colubridae</taxon>
        <taxon>Natricinae</taxon>
        <taxon>Thamnophis</taxon>
    </lineage>
</organism>
<keyword evidence="9" id="KW-1133">Transmembrane helix</keyword>
<dbReference type="PROSITE" id="PS51715">
    <property type="entry name" value="G_GB1_RHD3"/>
    <property type="match status" value="1"/>
</dbReference>
<dbReference type="OrthoDB" id="6270329at2759"/>
<keyword evidence="1" id="KW-0479">Metal-binding</keyword>
<dbReference type="Gene3D" id="3.30.40.10">
    <property type="entry name" value="Zinc/RING finger domain, C3HC4 (zinc finger)"/>
    <property type="match status" value="1"/>
</dbReference>
<dbReference type="AlphaFoldDB" id="A0A6I9Z003"/>
<dbReference type="PROSITE" id="PS50089">
    <property type="entry name" value="ZF_RING_2"/>
    <property type="match status" value="1"/>
</dbReference>
<feature type="transmembrane region" description="Helical" evidence="9">
    <location>
        <begin position="630"/>
        <end position="652"/>
    </location>
</feature>
<keyword evidence="12" id="KW-1185">Reference proteome</keyword>
<sequence length="696" mass="77232">MCPAAYTWMRAACACVLPPPRHSNCSVQHRADAICAMHGSAEALKDRKEEFGIPQHPGHHKMGNTNSAEPPTSSNVPISKSVGGMIQDLQEDIRCSICLESFNNPVSIECGHNFCQDCLFIHLNNSPQSEFNCPECRHLCHPEHMKPDARLKSLVEKISQFPHLEDINKMLPTASLELGQAVQLVRLDENGDLYLDAEALSTCLEQEEVKDTPICLISIIGEQRQGKSFLLNFLLRRLKNLAATDNSWLGQEDEPLTGFEWRSGTESITKGIWIWNQPFLVPDENGKVALFLIDTEGSMDIERSKDNGIKLSAFSMLLSSYQILNLSHKMKDPDLEYMEMFLYIAKSVGHQFKMKPVQHLDVLVRDWFYSPNYGFQGGQVYLQDIIQKLEGQPNRYSQTLEILKSTNTSCYLMPFPGKALVMGTEGTIAGMDEDFRGFLNDYGNHIARSAAMHVQRNQENKPLTGTELADKIKALSELMKQYHTGFSSPREMACTFNQNTNKMLQMKFKKFIQKQDKLSRSMWASLHVSPSSMAKRLDEKKKKLLKQFQNSFQGDEPHQTEFLACLESNLNCETKDFLEDYRRRFKSSAIKAGVAIGVGAVGLAGGAVGAGIAAALLAGEAIVLGTGATFAIGTVAGAGTFGLVGGGVGAGVGRRIGDSSKTNDDNSEAKDDNKTEEKEEEEEEEENMSDEKSLIS</sequence>
<dbReference type="InterPro" id="IPR013083">
    <property type="entry name" value="Znf_RING/FYVE/PHD"/>
</dbReference>
<feature type="transmembrane region" description="Helical" evidence="9">
    <location>
        <begin position="592"/>
        <end position="618"/>
    </location>
</feature>
<dbReference type="GO" id="GO:0008270">
    <property type="term" value="F:zinc ion binding"/>
    <property type="evidence" value="ECO:0007669"/>
    <property type="project" value="UniProtKB-KW"/>
</dbReference>
<evidence type="ECO:0000313" key="12">
    <source>
        <dbReference type="Proteomes" id="UP000504617"/>
    </source>
</evidence>
<feature type="domain" description="GB1/RHD3-type G" evidence="11">
    <location>
        <begin position="211"/>
        <end position="447"/>
    </location>
</feature>
<proteinExistence type="inferred from homology"/>
<accession>A0A6I9Z003</accession>